<dbReference type="EMBL" id="BAAALM010000007">
    <property type="protein sequence ID" value="GAA1205201.1"/>
    <property type="molecule type" value="Genomic_DNA"/>
</dbReference>
<organism evidence="8 9">
    <name type="scientific">Prauserella alba</name>
    <dbReference type="NCBI Taxonomy" id="176898"/>
    <lineage>
        <taxon>Bacteria</taxon>
        <taxon>Bacillati</taxon>
        <taxon>Actinomycetota</taxon>
        <taxon>Actinomycetes</taxon>
        <taxon>Pseudonocardiales</taxon>
        <taxon>Pseudonocardiaceae</taxon>
        <taxon>Prauserella</taxon>
    </lineage>
</organism>
<evidence type="ECO:0000259" key="7">
    <source>
        <dbReference type="PROSITE" id="PS50983"/>
    </source>
</evidence>
<sequence>MSRAARPQRALFVVLLAGVFAVLTGCTTTGADGEPGGGEQQLNPQADSSQFPVTIPTKFGDVTIDEPPQRVVALGWTDAEVAMALGVQPVGAADWLEVGGNGLGPWSQQKYDRPPEKLGTLEVNMEKVAGLNPDLILDTRSSGERARHDRLTEIGVPVVSLPEGADDYLTTWQQQLDMIGTALGRQDEAEQLRKDLNAKFDRVAAEHPEFRGKEMVLASRLPDAWGAYLDGDGRVEFMQRLGFVNSPRIERQPGGRGFSVPVSDERLDLLDADLTAVFLIGTDPEDVTGDPLYRAIPSVEKGNDLVLSDQDISLAFSSNSVVGLSWALDEVVPLLADTLGD</sequence>
<dbReference type="PROSITE" id="PS51257">
    <property type="entry name" value="PROKAR_LIPOPROTEIN"/>
    <property type="match status" value="1"/>
</dbReference>
<keyword evidence="9" id="KW-1185">Reference proteome</keyword>
<dbReference type="SUPFAM" id="SSF53807">
    <property type="entry name" value="Helical backbone' metal receptor"/>
    <property type="match status" value="1"/>
</dbReference>
<dbReference type="CDD" id="cd01146">
    <property type="entry name" value="FhuD"/>
    <property type="match status" value="1"/>
</dbReference>
<evidence type="ECO:0000313" key="9">
    <source>
        <dbReference type="Proteomes" id="UP001500467"/>
    </source>
</evidence>
<protein>
    <submittedName>
        <fullName evidence="8">Iron-siderophore ABC transporter substrate-binding protein</fullName>
    </submittedName>
</protein>
<gene>
    <name evidence="8" type="ORF">GCM10009675_24920</name>
</gene>
<comment type="caution">
    <text evidence="8">The sequence shown here is derived from an EMBL/GenBank/DDBJ whole genome shotgun (WGS) entry which is preliminary data.</text>
</comment>
<accession>A0ABN1VCD1</accession>
<comment type="subcellular location">
    <subcellularLocation>
        <location evidence="1">Cell envelope</location>
    </subcellularLocation>
</comment>
<feature type="chain" id="PRO_5045311152" evidence="6">
    <location>
        <begin position="32"/>
        <end position="341"/>
    </location>
</feature>
<evidence type="ECO:0000256" key="1">
    <source>
        <dbReference type="ARBA" id="ARBA00004196"/>
    </source>
</evidence>
<feature type="compositionally biased region" description="Polar residues" evidence="5">
    <location>
        <begin position="40"/>
        <end position="50"/>
    </location>
</feature>
<reference evidence="8 9" key="1">
    <citation type="journal article" date="2019" name="Int. J. Syst. Evol. Microbiol.">
        <title>The Global Catalogue of Microorganisms (GCM) 10K type strain sequencing project: providing services to taxonomists for standard genome sequencing and annotation.</title>
        <authorList>
            <consortium name="The Broad Institute Genomics Platform"/>
            <consortium name="The Broad Institute Genome Sequencing Center for Infectious Disease"/>
            <person name="Wu L."/>
            <person name="Ma J."/>
        </authorList>
    </citation>
    <scope>NUCLEOTIDE SEQUENCE [LARGE SCALE GENOMIC DNA]</scope>
    <source>
        <strain evidence="8 9">JCM 13022</strain>
    </source>
</reference>
<evidence type="ECO:0000256" key="2">
    <source>
        <dbReference type="ARBA" id="ARBA00008814"/>
    </source>
</evidence>
<dbReference type="InterPro" id="IPR051313">
    <property type="entry name" value="Bact_iron-sidero_bind"/>
</dbReference>
<dbReference type="PANTHER" id="PTHR30532:SF24">
    <property type="entry name" value="FERRIC ENTEROBACTIN-BINDING PERIPLASMIC PROTEIN FEPB"/>
    <property type="match status" value="1"/>
</dbReference>
<dbReference type="Gene3D" id="3.40.50.1980">
    <property type="entry name" value="Nitrogenase molybdenum iron protein domain"/>
    <property type="match status" value="2"/>
</dbReference>
<name>A0ABN1VCD1_9PSEU</name>
<dbReference type="RefSeq" id="WP_253852648.1">
    <property type="nucleotide sequence ID" value="NZ_BAAALM010000007.1"/>
</dbReference>
<dbReference type="Proteomes" id="UP001500467">
    <property type="component" value="Unassembled WGS sequence"/>
</dbReference>
<dbReference type="PROSITE" id="PS50983">
    <property type="entry name" value="FE_B12_PBP"/>
    <property type="match status" value="1"/>
</dbReference>
<comment type="similarity">
    <text evidence="2">Belongs to the bacterial solute-binding protein 8 family.</text>
</comment>
<dbReference type="PANTHER" id="PTHR30532">
    <property type="entry name" value="IRON III DICITRATE-BINDING PERIPLASMIC PROTEIN"/>
    <property type="match status" value="1"/>
</dbReference>
<proteinExistence type="inferred from homology"/>
<feature type="region of interest" description="Disordered" evidence="5">
    <location>
        <begin position="31"/>
        <end position="50"/>
    </location>
</feature>
<evidence type="ECO:0000256" key="6">
    <source>
        <dbReference type="SAM" id="SignalP"/>
    </source>
</evidence>
<evidence type="ECO:0000256" key="4">
    <source>
        <dbReference type="ARBA" id="ARBA00022729"/>
    </source>
</evidence>
<feature type="domain" description="Fe/B12 periplasmic-binding" evidence="7">
    <location>
        <begin position="70"/>
        <end position="339"/>
    </location>
</feature>
<evidence type="ECO:0000313" key="8">
    <source>
        <dbReference type="EMBL" id="GAA1205201.1"/>
    </source>
</evidence>
<evidence type="ECO:0000256" key="5">
    <source>
        <dbReference type="SAM" id="MobiDB-lite"/>
    </source>
</evidence>
<dbReference type="InterPro" id="IPR002491">
    <property type="entry name" value="ABC_transptr_periplasmic_BD"/>
</dbReference>
<keyword evidence="3" id="KW-0813">Transport</keyword>
<keyword evidence="4 6" id="KW-0732">Signal</keyword>
<evidence type="ECO:0000256" key="3">
    <source>
        <dbReference type="ARBA" id="ARBA00022448"/>
    </source>
</evidence>
<dbReference type="Pfam" id="PF01497">
    <property type="entry name" value="Peripla_BP_2"/>
    <property type="match status" value="1"/>
</dbReference>
<feature type="signal peptide" evidence="6">
    <location>
        <begin position="1"/>
        <end position="31"/>
    </location>
</feature>